<dbReference type="InterPro" id="IPR003442">
    <property type="entry name" value="T6A_TsaE"/>
</dbReference>
<comment type="caution">
    <text evidence="11">The sequence shown here is derived from an EMBL/GenBank/DDBJ whole genome shotgun (WGS) entry which is preliminary data.</text>
</comment>
<keyword evidence="4" id="KW-0963">Cytoplasm</keyword>
<evidence type="ECO:0000256" key="4">
    <source>
        <dbReference type="ARBA" id="ARBA00022490"/>
    </source>
</evidence>
<keyword evidence="7" id="KW-0547">Nucleotide-binding</keyword>
<sequence>MNVNIKTISSSEDMISFGQELGNSLKGGEVIELIGDVGAGKTTFTKGLAKSLGITDEIQSPTFTISRVYEGAKNNLVHYDFYRLNDAGIMAIEMQDVIDDPNNITVIEWGEPVREVLPKKYITVKIKIISENIREVEWSC</sequence>
<evidence type="ECO:0000256" key="9">
    <source>
        <dbReference type="ARBA" id="ARBA00022842"/>
    </source>
</evidence>
<evidence type="ECO:0000256" key="3">
    <source>
        <dbReference type="ARBA" id="ARBA00019010"/>
    </source>
</evidence>
<dbReference type="Proteomes" id="UP001190925">
    <property type="component" value="Unassembled WGS sequence"/>
</dbReference>
<dbReference type="PANTHER" id="PTHR33540:SF2">
    <property type="entry name" value="TRNA THREONYLCARBAMOYLADENOSINE BIOSYNTHESIS PROTEIN TSAE"/>
    <property type="match status" value="1"/>
</dbReference>
<evidence type="ECO:0000256" key="7">
    <source>
        <dbReference type="ARBA" id="ARBA00022741"/>
    </source>
</evidence>
<dbReference type="RefSeq" id="WP_206660756.1">
    <property type="nucleotide sequence ID" value="NZ_PRLK01000001.1"/>
</dbReference>
<organism evidence="11 12">
    <name type="scientific">Candidatus Nanogingivalis gingivitcus</name>
    <dbReference type="NCBI Taxonomy" id="2171992"/>
    <lineage>
        <taxon>Bacteria</taxon>
        <taxon>Candidatus Saccharimonadota</taxon>
        <taxon>Candidatus Nanosyncoccalia</taxon>
        <taxon>Candidatus Nanogingivales</taxon>
        <taxon>Candidatus Nanogingivalaceae</taxon>
        <taxon>Candidatus Nanogingivalis</taxon>
    </lineage>
</organism>
<gene>
    <name evidence="11" type="primary">tsaE</name>
    <name evidence="11" type="ORF">G6CMJM_00055</name>
</gene>
<comment type="subcellular location">
    <subcellularLocation>
        <location evidence="1">Cytoplasm</location>
    </subcellularLocation>
</comment>
<evidence type="ECO:0000256" key="6">
    <source>
        <dbReference type="ARBA" id="ARBA00022723"/>
    </source>
</evidence>
<dbReference type="Pfam" id="PF02367">
    <property type="entry name" value="TsaE"/>
    <property type="match status" value="1"/>
</dbReference>
<keyword evidence="6" id="KW-0479">Metal-binding</keyword>
<dbReference type="Gene3D" id="3.40.50.300">
    <property type="entry name" value="P-loop containing nucleotide triphosphate hydrolases"/>
    <property type="match status" value="1"/>
</dbReference>
<proteinExistence type="inferred from homology"/>
<evidence type="ECO:0000256" key="8">
    <source>
        <dbReference type="ARBA" id="ARBA00022840"/>
    </source>
</evidence>
<comment type="similarity">
    <text evidence="2">Belongs to the TsaE family.</text>
</comment>
<evidence type="ECO:0000256" key="1">
    <source>
        <dbReference type="ARBA" id="ARBA00004496"/>
    </source>
</evidence>
<dbReference type="SUPFAM" id="SSF52540">
    <property type="entry name" value="P-loop containing nucleoside triphosphate hydrolases"/>
    <property type="match status" value="1"/>
</dbReference>
<evidence type="ECO:0000313" key="11">
    <source>
        <dbReference type="EMBL" id="RYC72953.1"/>
    </source>
</evidence>
<keyword evidence="5" id="KW-0819">tRNA processing</keyword>
<evidence type="ECO:0000256" key="10">
    <source>
        <dbReference type="ARBA" id="ARBA00032441"/>
    </source>
</evidence>
<keyword evidence="8" id="KW-0067">ATP-binding</keyword>
<keyword evidence="12" id="KW-1185">Reference proteome</keyword>
<keyword evidence="9" id="KW-0460">Magnesium</keyword>
<evidence type="ECO:0000256" key="5">
    <source>
        <dbReference type="ARBA" id="ARBA00022694"/>
    </source>
</evidence>
<accession>A0ABY0FJ37</accession>
<reference evidence="11 12" key="1">
    <citation type="journal article" date="2018" name="bioRxiv">
        <title>Evidence of independent acquisition and adaption of ultra-small bacteria to human hosts across the highly diverse yet reduced genomes of the phylum Saccharibacteria.</title>
        <authorList>
            <person name="McLean J.S."/>
            <person name="Bor B."/>
            <person name="To T.T."/>
            <person name="Liu Q."/>
            <person name="Kearns K.A."/>
            <person name="Solden L.M."/>
            <person name="Wrighton K.C."/>
            <person name="He X."/>
            <person name="Shi W."/>
        </authorList>
    </citation>
    <scope>NUCLEOTIDE SEQUENCE [LARGE SCALE GENOMIC DNA]</scope>
    <source>
        <strain evidence="11 12">TM7_CMJM_G6_1_HOT_870</strain>
    </source>
</reference>
<evidence type="ECO:0000313" key="12">
    <source>
        <dbReference type="Proteomes" id="UP001190925"/>
    </source>
</evidence>
<reference evidence="11 12" key="2">
    <citation type="journal article" date="2020" name="Cell Rep.">
        <title>Acquisition and Adaptation of Ultra-small Parasitic Reduced Genome Bacteria to Mammalian Hosts.</title>
        <authorList>
            <person name="McLean J.S."/>
            <person name="Bor B."/>
            <person name="Kerns K.A."/>
            <person name="Liu Q."/>
            <person name="To T.T."/>
            <person name="Solden L."/>
            <person name="Hendrickson E.L."/>
            <person name="Wrighton K."/>
            <person name="Shi W."/>
            <person name="He X."/>
        </authorList>
    </citation>
    <scope>NUCLEOTIDE SEQUENCE [LARGE SCALE GENOMIC DNA]</scope>
    <source>
        <strain evidence="11 12">TM7_CMJM_G6_1_HOT_870</strain>
    </source>
</reference>
<dbReference type="NCBIfam" id="TIGR00150">
    <property type="entry name" value="T6A_YjeE"/>
    <property type="match status" value="1"/>
</dbReference>
<evidence type="ECO:0000256" key="2">
    <source>
        <dbReference type="ARBA" id="ARBA00007599"/>
    </source>
</evidence>
<protein>
    <recommendedName>
        <fullName evidence="3">tRNA threonylcarbamoyladenosine biosynthesis protein TsaE</fullName>
    </recommendedName>
    <alternativeName>
        <fullName evidence="10">t(6)A37 threonylcarbamoyladenosine biosynthesis protein TsaE</fullName>
    </alternativeName>
</protein>
<dbReference type="InterPro" id="IPR027417">
    <property type="entry name" value="P-loop_NTPase"/>
</dbReference>
<name>A0ABY0FJ37_9BACT</name>
<dbReference type="EMBL" id="PRLK01000001">
    <property type="protein sequence ID" value="RYC72953.1"/>
    <property type="molecule type" value="Genomic_DNA"/>
</dbReference>
<dbReference type="PANTHER" id="PTHR33540">
    <property type="entry name" value="TRNA THREONYLCARBAMOYLADENOSINE BIOSYNTHESIS PROTEIN TSAE"/>
    <property type="match status" value="1"/>
</dbReference>